<dbReference type="Proteomes" id="UP001302676">
    <property type="component" value="Unassembled WGS sequence"/>
</dbReference>
<dbReference type="AlphaFoldDB" id="A0AAN6UYQ6"/>
<keyword evidence="2" id="KW-1185">Reference proteome</keyword>
<comment type="caution">
    <text evidence="1">The sequence shown here is derived from an EMBL/GenBank/DDBJ whole genome shotgun (WGS) entry which is preliminary data.</text>
</comment>
<reference evidence="1" key="2">
    <citation type="submission" date="2023-05" db="EMBL/GenBank/DDBJ databases">
        <authorList>
            <consortium name="Lawrence Berkeley National Laboratory"/>
            <person name="Steindorff A."/>
            <person name="Hensen N."/>
            <person name="Bonometti L."/>
            <person name="Westerberg I."/>
            <person name="Brannstrom I.O."/>
            <person name="Guillou S."/>
            <person name="Cros-Aarteil S."/>
            <person name="Calhoun S."/>
            <person name="Haridas S."/>
            <person name="Kuo A."/>
            <person name="Mondo S."/>
            <person name="Pangilinan J."/>
            <person name="Riley R."/>
            <person name="Labutti K."/>
            <person name="Andreopoulos B."/>
            <person name="Lipzen A."/>
            <person name="Chen C."/>
            <person name="Yanf M."/>
            <person name="Daum C."/>
            <person name="Ng V."/>
            <person name="Clum A."/>
            <person name="Ohm R."/>
            <person name="Martin F."/>
            <person name="Silar P."/>
            <person name="Natvig D."/>
            <person name="Lalanne C."/>
            <person name="Gautier V."/>
            <person name="Ament-Velasquez S.L."/>
            <person name="Kruys A."/>
            <person name="Hutchinson M.I."/>
            <person name="Powell A.J."/>
            <person name="Barry K."/>
            <person name="Miller A.N."/>
            <person name="Grigoriev I.V."/>
            <person name="Debuchy R."/>
            <person name="Gladieux P."/>
            <person name="Thoren M.H."/>
            <person name="Johannesson H."/>
        </authorList>
    </citation>
    <scope>NUCLEOTIDE SEQUENCE</scope>
    <source>
        <strain evidence="1">CBS 141.50</strain>
    </source>
</reference>
<dbReference type="GeneID" id="87821100"/>
<protein>
    <submittedName>
        <fullName evidence="1">Uncharacterized protein</fullName>
    </submittedName>
</protein>
<gene>
    <name evidence="1" type="ORF">C8A04DRAFT_39184</name>
</gene>
<dbReference type="EMBL" id="MU853613">
    <property type="protein sequence ID" value="KAK4141349.1"/>
    <property type="molecule type" value="Genomic_DNA"/>
</dbReference>
<accession>A0AAN6UYQ6</accession>
<reference evidence="1" key="1">
    <citation type="journal article" date="2023" name="Mol. Phylogenet. Evol.">
        <title>Genome-scale phylogeny and comparative genomics of the fungal order Sordariales.</title>
        <authorList>
            <person name="Hensen N."/>
            <person name="Bonometti L."/>
            <person name="Westerberg I."/>
            <person name="Brannstrom I.O."/>
            <person name="Guillou S."/>
            <person name="Cros-Aarteil S."/>
            <person name="Calhoun S."/>
            <person name="Haridas S."/>
            <person name="Kuo A."/>
            <person name="Mondo S."/>
            <person name="Pangilinan J."/>
            <person name="Riley R."/>
            <person name="LaButti K."/>
            <person name="Andreopoulos B."/>
            <person name="Lipzen A."/>
            <person name="Chen C."/>
            <person name="Yan M."/>
            <person name="Daum C."/>
            <person name="Ng V."/>
            <person name="Clum A."/>
            <person name="Steindorff A."/>
            <person name="Ohm R.A."/>
            <person name="Martin F."/>
            <person name="Silar P."/>
            <person name="Natvig D.O."/>
            <person name="Lalanne C."/>
            <person name="Gautier V."/>
            <person name="Ament-Velasquez S.L."/>
            <person name="Kruys A."/>
            <person name="Hutchinson M.I."/>
            <person name="Powell A.J."/>
            <person name="Barry K."/>
            <person name="Miller A.N."/>
            <person name="Grigoriev I.V."/>
            <person name="Debuchy R."/>
            <person name="Gladieux P."/>
            <person name="Hiltunen Thoren M."/>
            <person name="Johannesson H."/>
        </authorList>
    </citation>
    <scope>NUCLEOTIDE SEQUENCE</scope>
    <source>
        <strain evidence="1">CBS 141.50</strain>
    </source>
</reference>
<evidence type="ECO:0000313" key="1">
    <source>
        <dbReference type="EMBL" id="KAK4141349.1"/>
    </source>
</evidence>
<dbReference type="RefSeq" id="XP_062634720.1">
    <property type="nucleotide sequence ID" value="XM_062784487.1"/>
</dbReference>
<organism evidence="1 2">
    <name type="scientific">Dichotomopilus funicola</name>
    <dbReference type="NCBI Taxonomy" id="1934379"/>
    <lineage>
        <taxon>Eukaryota</taxon>
        <taxon>Fungi</taxon>
        <taxon>Dikarya</taxon>
        <taxon>Ascomycota</taxon>
        <taxon>Pezizomycotina</taxon>
        <taxon>Sordariomycetes</taxon>
        <taxon>Sordariomycetidae</taxon>
        <taxon>Sordariales</taxon>
        <taxon>Chaetomiaceae</taxon>
        <taxon>Dichotomopilus</taxon>
    </lineage>
</organism>
<proteinExistence type="predicted"/>
<sequence length="157" mass="17825">MGSTTVIRGFKVSVVTFDAFLNANNVYETWGGPPFYQDHPDQDPISRLLFAKISQYDSNADKNKFRVLIPSIRVRAHRELKMDEDLPDEVPKGFEELRQEILAYGKDVDDEGKIANEEELGIYSNIADEGKLGIYMVVTYDIRGDYGIELDRSDGLL</sequence>
<name>A0AAN6UYQ6_9PEZI</name>
<evidence type="ECO:0000313" key="2">
    <source>
        <dbReference type="Proteomes" id="UP001302676"/>
    </source>
</evidence>